<feature type="domain" description="OmpR/PhoB-type" evidence="7">
    <location>
        <begin position="130"/>
        <end position="230"/>
    </location>
</feature>
<dbReference type="Pfam" id="PF00486">
    <property type="entry name" value="Trans_reg_C"/>
    <property type="match status" value="1"/>
</dbReference>
<evidence type="ECO:0000313" key="9">
    <source>
        <dbReference type="Proteomes" id="UP000279594"/>
    </source>
</evidence>
<dbReference type="PANTHER" id="PTHR48111:SF40">
    <property type="entry name" value="PHOSPHATE REGULON TRANSCRIPTIONAL REGULATORY PROTEIN PHOB"/>
    <property type="match status" value="1"/>
</dbReference>
<dbReference type="PROSITE" id="PS50110">
    <property type="entry name" value="RESPONSE_REGULATORY"/>
    <property type="match status" value="1"/>
</dbReference>
<dbReference type="SMART" id="SM00448">
    <property type="entry name" value="REC"/>
    <property type="match status" value="1"/>
</dbReference>
<dbReference type="GO" id="GO:0006355">
    <property type="term" value="P:regulation of DNA-templated transcription"/>
    <property type="evidence" value="ECO:0007669"/>
    <property type="project" value="InterPro"/>
</dbReference>
<dbReference type="SUPFAM" id="SSF52172">
    <property type="entry name" value="CheY-like"/>
    <property type="match status" value="1"/>
</dbReference>
<dbReference type="InterPro" id="IPR001867">
    <property type="entry name" value="OmpR/PhoB-type_DNA-bd"/>
</dbReference>
<dbReference type="InterPro" id="IPR001789">
    <property type="entry name" value="Sig_transdc_resp-reg_receiver"/>
</dbReference>
<evidence type="ECO:0000256" key="1">
    <source>
        <dbReference type="ARBA" id="ARBA00022553"/>
    </source>
</evidence>
<dbReference type="Pfam" id="PF00072">
    <property type="entry name" value="Response_reg"/>
    <property type="match status" value="1"/>
</dbReference>
<dbReference type="Gene3D" id="6.10.250.690">
    <property type="match status" value="1"/>
</dbReference>
<dbReference type="InterPro" id="IPR016032">
    <property type="entry name" value="Sig_transdc_resp-reg_C-effctor"/>
</dbReference>
<dbReference type="SMART" id="SM00862">
    <property type="entry name" value="Trans_reg_C"/>
    <property type="match status" value="1"/>
</dbReference>
<dbReference type="CDD" id="cd00383">
    <property type="entry name" value="trans_reg_C"/>
    <property type="match status" value="1"/>
</dbReference>
<feature type="DNA-binding region" description="OmpR/PhoB-type" evidence="5">
    <location>
        <begin position="130"/>
        <end position="230"/>
    </location>
</feature>
<keyword evidence="3 5" id="KW-0238">DNA-binding</keyword>
<dbReference type="PANTHER" id="PTHR48111">
    <property type="entry name" value="REGULATOR OF RPOS"/>
    <property type="match status" value="1"/>
</dbReference>
<evidence type="ECO:0000259" key="7">
    <source>
        <dbReference type="PROSITE" id="PS51755"/>
    </source>
</evidence>
<keyword evidence="9" id="KW-1185">Reference proteome</keyword>
<evidence type="ECO:0000256" key="2">
    <source>
        <dbReference type="ARBA" id="ARBA00023012"/>
    </source>
</evidence>
<dbReference type="GO" id="GO:0000156">
    <property type="term" value="F:phosphorelay response regulator activity"/>
    <property type="evidence" value="ECO:0007669"/>
    <property type="project" value="TreeGrafter"/>
</dbReference>
<dbReference type="GO" id="GO:0005829">
    <property type="term" value="C:cytosol"/>
    <property type="evidence" value="ECO:0007669"/>
    <property type="project" value="TreeGrafter"/>
</dbReference>
<evidence type="ECO:0000313" key="8">
    <source>
        <dbReference type="EMBL" id="AYM75320.1"/>
    </source>
</evidence>
<name>A0A3G2E6B8_9BURK</name>
<dbReference type="SUPFAM" id="SSF46894">
    <property type="entry name" value="C-terminal effector domain of the bipartite response regulators"/>
    <property type="match status" value="1"/>
</dbReference>
<dbReference type="AlphaFoldDB" id="A0A3G2E6B8"/>
<dbReference type="Gene3D" id="3.40.50.2300">
    <property type="match status" value="1"/>
</dbReference>
<evidence type="ECO:0000256" key="3">
    <source>
        <dbReference type="ARBA" id="ARBA00023125"/>
    </source>
</evidence>
<dbReference type="GO" id="GO:0032993">
    <property type="term" value="C:protein-DNA complex"/>
    <property type="evidence" value="ECO:0007669"/>
    <property type="project" value="TreeGrafter"/>
</dbReference>
<proteinExistence type="predicted"/>
<evidence type="ECO:0000256" key="4">
    <source>
        <dbReference type="PROSITE-ProRule" id="PRU00169"/>
    </source>
</evidence>
<keyword evidence="1" id="KW-0597">Phosphoprotein</keyword>
<dbReference type="InterPro" id="IPR011006">
    <property type="entry name" value="CheY-like_superfamily"/>
</dbReference>
<comment type="caution">
    <text evidence="4">Lacks conserved residue(s) required for the propagation of feature annotation.</text>
</comment>
<feature type="domain" description="Response regulatory" evidence="6">
    <location>
        <begin position="4"/>
        <end position="120"/>
    </location>
</feature>
<dbReference type="InterPro" id="IPR036388">
    <property type="entry name" value="WH-like_DNA-bd_sf"/>
</dbReference>
<dbReference type="EMBL" id="CP033019">
    <property type="protein sequence ID" value="AYM75320.1"/>
    <property type="molecule type" value="Genomic_DNA"/>
</dbReference>
<organism evidence="8 9">
    <name type="scientific">Janthinobacterium agaricidamnosum</name>
    <dbReference type="NCBI Taxonomy" id="55508"/>
    <lineage>
        <taxon>Bacteria</taxon>
        <taxon>Pseudomonadati</taxon>
        <taxon>Pseudomonadota</taxon>
        <taxon>Betaproteobacteria</taxon>
        <taxon>Burkholderiales</taxon>
        <taxon>Oxalobacteraceae</taxon>
        <taxon>Janthinobacterium</taxon>
    </lineage>
</organism>
<dbReference type="GO" id="GO:0000976">
    <property type="term" value="F:transcription cis-regulatory region binding"/>
    <property type="evidence" value="ECO:0007669"/>
    <property type="project" value="TreeGrafter"/>
</dbReference>
<dbReference type="Gene3D" id="1.10.10.10">
    <property type="entry name" value="Winged helix-like DNA-binding domain superfamily/Winged helix DNA-binding domain"/>
    <property type="match status" value="1"/>
</dbReference>
<dbReference type="RefSeq" id="WP_121668780.1">
    <property type="nucleotide sequence ID" value="NZ_CP033019.1"/>
</dbReference>
<dbReference type="PROSITE" id="PS51755">
    <property type="entry name" value="OMPR_PHOB"/>
    <property type="match status" value="1"/>
</dbReference>
<sequence>MRRHILLLDPAPAMQALLLHNLEGAGYRVSCAPDARGAQALMAVDAPDVLLLEWELPDASGIALLRQVRQDDQLCDLPIIMVSARDSEQDKVLALESGADDYLCKPFGPREMLARVHALLRRRTPSAWRPGANTAGASVLRLDPHTQRVTAGSVPVSLGRVEFKLLHFLMDHPGRVHSRAHLLDQVWGHAAYLDERTVDAHVGRLRHALQPGGCGHRIETVRGSGYRYLAADAANAAVRA</sequence>
<gene>
    <name evidence="8" type="ORF">D9M09_05515</name>
</gene>
<keyword evidence="2" id="KW-0902">Two-component regulatory system</keyword>
<reference evidence="8 9" key="1">
    <citation type="submission" date="2018-10" db="EMBL/GenBank/DDBJ databases">
        <title>Effects of UV and annual dynamics of microbial communities in freshwater RAS systems.</title>
        <authorList>
            <person name="Bekkelund A.K."/>
            <person name="Hansen B.R."/>
            <person name="Stokken H."/>
            <person name="Eriksen B.F."/>
            <person name="Kashulin N.A."/>
        </authorList>
    </citation>
    <scope>NUCLEOTIDE SEQUENCE [LARGE SCALE GENOMIC DNA]</scope>
    <source>
        <strain evidence="8 9">BHSEK</strain>
    </source>
</reference>
<evidence type="ECO:0000256" key="5">
    <source>
        <dbReference type="PROSITE-ProRule" id="PRU01091"/>
    </source>
</evidence>
<dbReference type="InterPro" id="IPR039420">
    <property type="entry name" value="WalR-like"/>
</dbReference>
<evidence type="ECO:0000259" key="6">
    <source>
        <dbReference type="PROSITE" id="PS50110"/>
    </source>
</evidence>
<protein>
    <submittedName>
        <fullName evidence="8">Response regulator</fullName>
    </submittedName>
</protein>
<accession>A0A3G2E6B8</accession>
<dbReference type="Proteomes" id="UP000279594">
    <property type="component" value="Chromosome"/>
</dbReference>